<protein>
    <submittedName>
        <fullName evidence="1">Uncharacterized protein</fullName>
    </submittedName>
</protein>
<dbReference type="Proteomes" id="UP000095767">
    <property type="component" value="Unassembled WGS sequence"/>
</dbReference>
<dbReference type="PANTHER" id="PTHR33168">
    <property type="entry name" value="STRESS INDUCED PROTEIN-RELATED"/>
    <property type="match status" value="1"/>
</dbReference>
<proteinExistence type="predicted"/>
<reference evidence="1 2" key="1">
    <citation type="submission" date="2016-09" db="EMBL/GenBank/DDBJ databases">
        <title>The draft genome of Dichanthelium oligosanthes: A C3 panicoid grass species.</title>
        <authorList>
            <person name="Studer A.J."/>
            <person name="Schnable J.C."/>
            <person name="Brutnell T.P."/>
        </authorList>
    </citation>
    <scope>NUCLEOTIDE SEQUENCE [LARGE SCALE GENOMIC DNA]</scope>
    <source>
        <strain evidence="2">cv. Kellogg 1175</strain>
        <tissue evidence="1">Leaf</tissue>
    </source>
</reference>
<sequence>MAEGSVAVAVPPAAPPCRLGGAGAAPAPARGRQCCCGIGSEGCGIRLARLVRRLRRRGRRALRAAATQPRGLACQYDPLSYARNFDFGGTGDAFDDADAARVYYSCSFSSRFVLVPTATASSSAVAGAGAVSAGAAPAVATS</sequence>
<name>A0A1E5VBF5_9POAL</name>
<accession>A0A1E5VBF5</accession>
<evidence type="ECO:0000313" key="2">
    <source>
        <dbReference type="Proteomes" id="UP000095767"/>
    </source>
</evidence>
<organism evidence="1 2">
    <name type="scientific">Dichanthelium oligosanthes</name>
    <dbReference type="NCBI Taxonomy" id="888268"/>
    <lineage>
        <taxon>Eukaryota</taxon>
        <taxon>Viridiplantae</taxon>
        <taxon>Streptophyta</taxon>
        <taxon>Embryophyta</taxon>
        <taxon>Tracheophyta</taxon>
        <taxon>Spermatophyta</taxon>
        <taxon>Magnoliopsida</taxon>
        <taxon>Liliopsida</taxon>
        <taxon>Poales</taxon>
        <taxon>Poaceae</taxon>
        <taxon>PACMAD clade</taxon>
        <taxon>Panicoideae</taxon>
        <taxon>Panicodae</taxon>
        <taxon>Paniceae</taxon>
        <taxon>Dichantheliinae</taxon>
        <taxon>Dichanthelium</taxon>
    </lineage>
</organism>
<keyword evidence="2" id="KW-1185">Reference proteome</keyword>
<comment type="caution">
    <text evidence="1">The sequence shown here is derived from an EMBL/GenBank/DDBJ whole genome shotgun (WGS) entry which is preliminary data.</text>
</comment>
<gene>
    <name evidence="1" type="ORF">BAE44_0016585</name>
</gene>
<evidence type="ECO:0000313" key="1">
    <source>
        <dbReference type="EMBL" id="OEL22397.1"/>
    </source>
</evidence>
<dbReference type="AlphaFoldDB" id="A0A1E5VBF5"/>
<dbReference type="EMBL" id="LWDX02045455">
    <property type="protein sequence ID" value="OEL22397.1"/>
    <property type="molecule type" value="Genomic_DNA"/>
</dbReference>